<proteinExistence type="predicted"/>
<dbReference type="RefSeq" id="WP_201924203.1">
    <property type="nucleotide sequence ID" value="NZ_JAERQG010000005.1"/>
</dbReference>
<dbReference type="Proteomes" id="UP000642920">
    <property type="component" value="Unassembled WGS sequence"/>
</dbReference>
<sequence>MEELTDKEFDLLDELYFVQNYSELKEALKWQDQDIQSLLKDLSAKGYVKLLSDHDTEYILTESNQEIPWNSLYFLATKKGLMVHNGF</sequence>
<accession>A0A937AB82</accession>
<gene>
    <name evidence="1" type="ORF">JKP34_17200</name>
</gene>
<evidence type="ECO:0000313" key="2">
    <source>
        <dbReference type="Proteomes" id="UP000642920"/>
    </source>
</evidence>
<comment type="caution">
    <text evidence="1">The sequence shown here is derived from an EMBL/GenBank/DDBJ whole genome shotgun (WGS) entry which is preliminary data.</text>
</comment>
<keyword evidence="2" id="KW-1185">Reference proteome</keyword>
<protein>
    <submittedName>
        <fullName evidence="1">Uncharacterized protein</fullName>
    </submittedName>
</protein>
<name>A0A937AB82_9BACT</name>
<reference evidence="1" key="1">
    <citation type="submission" date="2021-01" db="EMBL/GenBank/DDBJ databases">
        <title>Marivirga sp. nov., isolated from intertidal surface sediments.</title>
        <authorList>
            <person name="Zhang M."/>
        </authorList>
    </citation>
    <scope>NUCLEOTIDE SEQUENCE</scope>
    <source>
        <strain evidence="1">SM1354</strain>
    </source>
</reference>
<organism evidence="1 2">
    <name type="scientific">Marivirga atlantica</name>
    <dbReference type="NCBI Taxonomy" id="1548457"/>
    <lineage>
        <taxon>Bacteria</taxon>
        <taxon>Pseudomonadati</taxon>
        <taxon>Bacteroidota</taxon>
        <taxon>Cytophagia</taxon>
        <taxon>Cytophagales</taxon>
        <taxon>Marivirgaceae</taxon>
        <taxon>Marivirga</taxon>
    </lineage>
</organism>
<dbReference type="AlphaFoldDB" id="A0A937AB82"/>
<evidence type="ECO:0000313" key="1">
    <source>
        <dbReference type="EMBL" id="MBL0767005.1"/>
    </source>
</evidence>
<dbReference type="EMBL" id="JAERQG010000005">
    <property type="protein sequence ID" value="MBL0767005.1"/>
    <property type="molecule type" value="Genomic_DNA"/>
</dbReference>